<dbReference type="GeneID" id="96954196"/>
<name>A0ABD5ZYS9_9EURY</name>
<evidence type="ECO:0000313" key="1">
    <source>
        <dbReference type="EMBL" id="MFC7255822.1"/>
    </source>
</evidence>
<organism evidence="1 2">
    <name type="scientific">Haloplanus litoreus</name>
    <dbReference type="NCBI Taxonomy" id="767515"/>
    <lineage>
        <taxon>Archaea</taxon>
        <taxon>Methanobacteriati</taxon>
        <taxon>Methanobacteriota</taxon>
        <taxon>Stenosarchaea group</taxon>
        <taxon>Halobacteria</taxon>
        <taxon>Halobacteriales</taxon>
        <taxon>Haloferacaceae</taxon>
        <taxon>Haloplanus</taxon>
    </lineage>
</organism>
<dbReference type="Proteomes" id="UP001596434">
    <property type="component" value="Unassembled WGS sequence"/>
</dbReference>
<dbReference type="EMBL" id="JBHTAT010000001">
    <property type="protein sequence ID" value="MFC7255822.1"/>
    <property type="molecule type" value="Genomic_DNA"/>
</dbReference>
<protein>
    <recommendedName>
        <fullName evidence="3">Restriction endonuclease</fullName>
    </recommendedName>
</protein>
<evidence type="ECO:0000313" key="2">
    <source>
        <dbReference type="Proteomes" id="UP001596434"/>
    </source>
</evidence>
<dbReference type="AlphaFoldDB" id="A0ABD5ZYS9"/>
<evidence type="ECO:0008006" key="3">
    <source>
        <dbReference type="Google" id="ProtNLM"/>
    </source>
</evidence>
<keyword evidence="2" id="KW-1185">Reference proteome</keyword>
<comment type="caution">
    <text evidence="1">The sequence shown here is derived from an EMBL/GenBank/DDBJ whole genome shotgun (WGS) entry which is preliminary data.</text>
</comment>
<proteinExistence type="predicted"/>
<gene>
    <name evidence="1" type="ORF">ACFQKE_11055</name>
</gene>
<dbReference type="RefSeq" id="WP_379704134.1">
    <property type="nucleotide sequence ID" value="NZ_JBHTAT010000001.1"/>
</dbReference>
<accession>A0ABD5ZYS9</accession>
<reference evidence="1 2" key="1">
    <citation type="journal article" date="2019" name="Int. J. Syst. Evol. Microbiol.">
        <title>The Global Catalogue of Microorganisms (GCM) 10K type strain sequencing project: providing services to taxonomists for standard genome sequencing and annotation.</title>
        <authorList>
            <consortium name="The Broad Institute Genomics Platform"/>
            <consortium name="The Broad Institute Genome Sequencing Center for Infectious Disease"/>
            <person name="Wu L."/>
            <person name="Ma J."/>
        </authorList>
    </citation>
    <scope>NUCLEOTIDE SEQUENCE [LARGE SCALE GENOMIC DNA]</scope>
    <source>
        <strain evidence="1 2">GX21</strain>
    </source>
</reference>
<sequence>MVDIEWALEQLDQVYHSEDHFKLALAAELAQMYGDERIRLEWNPATQAQVDIGIRRGGVTIPVELKYKTKEAEVENNAFDESFGLTSDDAQTKVHYRIFRDVRRLEEVVAEQGRSGYFVLLTNDANYWSTTTQTYDALYDDFRVHEGRTVEGTLDWREERDWIQNDGMAQPIQLSGRYRMEWSEFSYADSIQVSKNPEFRSLVLRVD</sequence>